<evidence type="ECO:0000313" key="3">
    <source>
        <dbReference type="Proteomes" id="UP000007875"/>
    </source>
</evidence>
<organism evidence="2 3">
    <name type="scientific">Ciona savignyi</name>
    <name type="common">Pacific transparent sea squirt</name>
    <dbReference type="NCBI Taxonomy" id="51511"/>
    <lineage>
        <taxon>Eukaryota</taxon>
        <taxon>Metazoa</taxon>
        <taxon>Chordata</taxon>
        <taxon>Tunicata</taxon>
        <taxon>Ascidiacea</taxon>
        <taxon>Phlebobranchia</taxon>
        <taxon>Cionidae</taxon>
        <taxon>Ciona</taxon>
    </lineage>
</organism>
<reference evidence="3" key="1">
    <citation type="submission" date="2003-08" db="EMBL/GenBank/DDBJ databases">
        <authorList>
            <person name="Birren B."/>
            <person name="Nusbaum C."/>
            <person name="Abebe A."/>
            <person name="Abouelleil A."/>
            <person name="Adekoya E."/>
            <person name="Ait-zahra M."/>
            <person name="Allen N."/>
            <person name="Allen T."/>
            <person name="An P."/>
            <person name="Anderson M."/>
            <person name="Anderson S."/>
            <person name="Arachchi H."/>
            <person name="Armbruster J."/>
            <person name="Bachantsang P."/>
            <person name="Baldwin J."/>
            <person name="Barry A."/>
            <person name="Bayul T."/>
            <person name="Blitshsteyn B."/>
            <person name="Bloom T."/>
            <person name="Blye J."/>
            <person name="Boguslavskiy L."/>
            <person name="Borowsky M."/>
            <person name="Boukhgalter B."/>
            <person name="Brunache A."/>
            <person name="Butler J."/>
            <person name="Calixte N."/>
            <person name="Calvo S."/>
            <person name="Camarata J."/>
            <person name="Campo K."/>
            <person name="Chang J."/>
            <person name="Cheshatsang Y."/>
            <person name="Citroen M."/>
            <person name="Collymore A."/>
            <person name="Considine T."/>
            <person name="Cook A."/>
            <person name="Cooke P."/>
            <person name="Corum B."/>
            <person name="Cuomo C."/>
            <person name="David R."/>
            <person name="Dawoe T."/>
            <person name="Degray S."/>
            <person name="Dodge S."/>
            <person name="Dooley K."/>
            <person name="Dorje P."/>
            <person name="Dorjee K."/>
            <person name="Dorris L."/>
            <person name="Duffey N."/>
            <person name="Dupes A."/>
            <person name="Elkins T."/>
            <person name="Engels R."/>
            <person name="Erickson J."/>
            <person name="Farina A."/>
            <person name="Faro S."/>
            <person name="Ferreira P."/>
            <person name="Fischer H."/>
            <person name="Fitzgerald M."/>
            <person name="Foley K."/>
            <person name="Gage D."/>
            <person name="Galagan J."/>
            <person name="Gearin G."/>
            <person name="Gnerre S."/>
            <person name="Gnirke A."/>
            <person name="Goyette A."/>
            <person name="Graham J."/>
            <person name="Grandbois E."/>
            <person name="Gyaltsen K."/>
            <person name="Hafez N."/>
            <person name="Hagopian D."/>
            <person name="Hagos B."/>
            <person name="Hall J."/>
            <person name="Hatcher B."/>
            <person name="Heller A."/>
            <person name="Higgins H."/>
            <person name="Honan T."/>
            <person name="Horn A."/>
            <person name="Houde N."/>
            <person name="Hughes L."/>
            <person name="Hulme W."/>
            <person name="Husby E."/>
            <person name="Iliev I."/>
            <person name="Jaffe D."/>
            <person name="Jones C."/>
            <person name="Kamal M."/>
            <person name="Kamat A."/>
            <person name="Kamvysselis M."/>
            <person name="Karlsson E."/>
            <person name="Kells C."/>
            <person name="Kieu A."/>
            <person name="Kisner P."/>
            <person name="Kodira C."/>
            <person name="Kulbokas E."/>
            <person name="Labutti K."/>
            <person name="Lama D."/>
            <person name="Landers T."/>
            <person name="Leger J."/>
            <person name="Levine S."/>
            <person name="Lewis D."/>
            <person name="Lewis T."/>
            <person name="Lindblad-toh K."/>
            <person name="Liu X."/>
            <person name="Lokyitsang T."/>
            <person name="Lokyitsang Y."/>
            <person name="Lucien O."/>
            <person name="Lui A."/>
            <person name="Ma L.J."/>
            <person name="Mabbitt R."/>
            <person name="Macdonald J."/>
            <person name="Maclean C."/>
            <person name="Major J."/>
            <person name="Manning J."/>
            <person name="Marabella R."/>
            <person name="Maru K."/>
            <person name="Matthews C."/>
            <person name="Mauceli E."/>
            <person name="Mccarthy M."/>
            <person name="Mcdonough S."/>
            <person name="Mcghee T."/>
            <person name="Meldrim J."/>
            <person name="Meneus L."/>
            <person name="Mesirov J."/>
            <person name="Mihalev A."/>
            <person name="Mihova T."/>
            <person name="Mikkelsen T."/>
            <person name="Mlenga V."/>
            <person name="Moru K."/>
            <person name="Mozes J."/>
            <person name="Mulrain L."/>
            <person name="Munson G."/>
            <person name="Naylor J."/>
            <person name="Newes C."/>
            <person name="Nguyen C."/>
            <person name="Nguyen N."/>
            <person name="Nguyen T."/>
            <person name="Nicol R."/>
            <person name="Nielsen C."/>
            <person name="Nizzari M."/>
            <person name="Norbu C."/>
            <person name="Norbu N."/>
            <person name="O'donnell P."/>
            <person name="Okoawo O."/>
            <person name="O'leary S."/>
            <person name="Omotosho B."/>
            <person name="O'neill K."/>
            <person name="Osman S."/>
            <person name="Parker S."/>
            <person name="Perrin D."/>
            <person name="Phunkhang P."/>
            <person name="Piqani B."/>
            <person name="Purcell S."/>
            <person name="Rachupka T."/>
            <person name="Ramasamy U."/>
            <person name="Rameau R."/>
            <person name="Ray V."/>
            <person name="Raymond C."/>
            <person name="Retta R."/>
            <person name="Richardson S."/>
            <person name="Rise C."/>
            <person name="Rodriguez J."/>
            <person name="Rogers J."/>
            <person name="Rogov P."/>
            <person name="Rutman M."/>
            <person name="Schupbach R."/>
            <person name="Seaman C."/>
            <person name="Settipalli S."/>
            <person name="Sharpe T."/>
            <person name="Sheridan J."/>
            <person name="Sherpa N."/>
            <person name="Shi J."/>
            <person name="Smirnov S."/>
            <person name="Smith C."/>
            <person name="Sougnez C."/>
            <person name="Spencer B."/>
            <person name="Stalker J."/>
            <person name="Stange-thomann N."/>
            <person name="Stavropoulos S."/>
            <person name="Stetson K."/>
            <person name="Stone C."/>
            <person name="Stone S."/>
            <person name="Stubbs M."/>
            <person name="Talamas J."/>
            <person name="Tchuinga P."/>
            <person name="Tenzing P."/>
            <person name="Tesfaye S."/>
            <person name="Theodore J."/>
            <person name="Thoulutsang Y."/>
            <person name="Topham K."/>
            <person name="Towey S."/>
            <person name="Tsamla T."/>
            <person name="Tsomo N."/>
            <person name="Vallee D."/>
            <person name="Vassiliev H."/>
            <person name="Venkataraman V."/>
            <person name="Vinson J."/>
            <person name="Vo A."/>
            <person name="Wade C."/>
            <person name="Wang S."/>
            <person name="Wangchuk T."/>
            <person name="Wangdi T."/>
            <person name="Whittaker C."/>
            <person name="Wilkinson J."/>
            <person name="Wu Y."/>
            <person name="Wyman D."/>
            <person name="Yadav S."/>
            <person name="Yang S."/>
            <person name="Yang X."/>
            <person name="Yeager S."/>
            <person name="Yee E."/>
            <person name="Young G."/>
            <person name="Zainoun J."/>
            <person name="Zembeck L."/>
            <person name="Zimmer A."/>
            <person name="Zody M."/>
            <person name="Lander E."/>
        </authorList>
    </citation>
    <scope>NUCLEOTIDE SEQUENCE [LARGE SCALE GENOMIC DNA]</scope>
</reference>
<dbReference type="GeneTree" id="ENSGT00530000064717"/>
<protein>
    <recommendedName>
        <fullName evidence="4">EGF-like domain-containing protein</fullName>
    </recommendedName>
</protein>
<evidence type="ECO:0000256" key="1">
    <source>
        <dbReference type="SAM" id="SignalP"/>
    </source>
</evidence>
<proteinExistence type="predicted"/>
<reference evidence="2" key="3">
    <citation type="submission" date="2025-09" db="UniProtKB">
        <authorList>
            <consortium name="Ensembl"/>
        </authorList>
    </citation>
    <scope>IDENTIFICATION</scope>
</reference>
<keyword evidence="1" id="KW-0732">Signal</keyword>
<feature type="chain" id="PRO_5003578381" description="EGF-like domain-containing protein" evidence="1">
    <location>
        <begin position="19"/>
        <end position="291"/>
    </location>
</feature>
<feature type="signal peptide" evidence="1">
    <location>
        <begin position="1"/>
        <end position="18"/>
    </location>
</feature>
<dbReference type="Proteomes" id="UP000007875">
    <property type="component" value="Unassembled WGS sequence"/>
</dbReference>
<evidence type="ECO:0008006" key="4">
    <source>
        <dbReference type="Google" id="ProtNLM"/>
    </source>
</evidence>
<accession>H2YJN0</accession>
<dbReference type="AlphaFoldDB" id="H2YJN0"/>
<evidence type="ECO:0000313" key="2">
    <source>
        <dbReference type="Ensembl" id="ENSCSAVP00000005529.1"/>
    </source>
</evidence>
<dbReference type="HOGENOM" id="CLU_956318_0_0_1"/>
<reference evidence="2" key="2">
    <citation type="submission" date="2025-08" db="UniProtKB">
        <authorList>
            <consortium name="Ensembl"/>
        </authorList>
    </citation>
    <scope>IDENTIFICATION</scope>
</reference>
<keyword evidence="3" id="KW-1185">Reference proteome</keyword>
<name>H2YJN0_CIOSA</name>
<dbReference type="Ensembl" id="ENSCSAVT00000005603.1">
    <property type="protein sequence ID" value="ENSCSAVP00000005529.1"/>
    <property type="gene ID" value="ENSCSAVG00000003307.1"/>
</dbReference>
<sequence length="291" mass="31383">MLRLIILCTLAISHRSSAQTSCYPGKECIPGYYCDSAGYCRPLVSNSQPSNAAAACNPNPCQGDCTCVPSCRHASGYYCSSTAGYLGKTCNIPAPNLVCGTNTITIRVPERFVREYDPTLAQSYIYMGPSYDSAPTSSANSPCIARAPVNGFYTISIPLPFTACQTTNQPRARIDSSNVFTNKVWLNRNGALFDIPVPVITWSCTYTEKYSIVTSLQPAVDPIRNQLSGVIQRQATVELCKVGNACPNACPPMFTVNSGAVYTVSEVIHLTLTVPRPPTQRSVGQIVILVV</sequence>